<accession>Q7V5N2</accession>
<dbReference type="RefSeq" id="WP_011130888.1">
    <property type="nucleotide sequence ID" value="NC_005071.1"/>
</dbReference>
<dbReference type="InterPro" id="IPR007197">
    <property type="entry name" value="rSAM"/>
</dbReference>
<dbReference type="SFLD" id="SFLDG01067">
    <property type="entry name" value="SPASM/twitch_domain_containing"/>
    <property type="match status" value="1"/>
</dbReference>
<sequence>MTTTSPDISRFGPIGLVVIQSTSLCNLDCSYCYLPDRKSRKIFDLELLPLLMQRIFESPFFGEELSLVWHAGEPLTLPCSYYDRATQLINEAVEQWTNGTVHVEQHVQTNATLINDAWCECFRRNKIIVGISVDGPKDIHDANRCFGNGEGSHVHSMRGIEALKRNKIPFHAIAVVTATAMDHPNEMYQFFRDNEIHSVGFNVEEQEGEHTSSSMQGYEREEQYRQFLESFWQLSEQDGFPVVLREFDQVISLIRENRRLNQNELNRPYSILSVDWQGNFSTFDPELLSVSSKLYGTFDLGSIRNISLMEAAKTERFQTLWKDMLSGVKRCEKECNYFGFCGGGMGSNKFWEHGSLNCSETNACRFNNKIPVDVLLDRFKSSPPIDNETPF</sequence>
<dbReference type="NCBIfam" id="TIGR04261">
    <property type="entry name" value="rSAM_GlyRichRpt"/>
    <property type="match status" value="1"/>
</dbReference>
<dbReference type="GO" id="GO:0046872">
    <property type="term" value="F:metal ion binding"/>
    <property type="evidence" value="ECO:0007669"/>
    <property type="project" value="UniProtKB-KW"/>
</dbReference>
<dbReference type="InterPro" id="IPR026357">
    <property type="entry name" value="rSAM_SPASM_GrrM_OscB"/>
</dbReference>
<dbReference type="SFLD" id="SFLDG01386">
    <property type="entry name" value="main_SPASM_domain-containing"/>
    <property type="match status" value="1"/>
</dbReference>
<evidence type="ECO:0000313" key="7">
    <source>
        <dbReference type="Proteomes" id="UP000001423"/>
    </source>
</evidence>
<organism evidence="6 7">
    <name type="scientific">Prochlorococcus marinus (strain MIT 9313)</name>
    <dbReference type="NCBI Taxonomy" id="74547"/>
    <lineage>
        <taxon>Bacteria</taxon>
        <taxon>Bacillati</taxon>
        <taxon>Cyanobacteriota</taxon>
        <taxon>Cyanophyceae</taxon>
        <taxon>Synechococcales</taxon>
        <taxon>Prochlorococcaceae</taxon>
        <taxon>Prochlorococcus</taxon>
    </lineage>
</organism>
<evidence type="ECO:0000256" key="3">
    <source>
        <dbReference type="ARBA" id="ARBA00023004"/>
    </source>
</evidence>
<dbReference type="InterPro" id="IPR023867">
    <property type="entry name" value="Sulphatase_maturase_rSAM"/>
</dbReference>
<dbReference type="Proteomes" id="UP000001423">
    <property type="component" value="Chromosome"/>
</dbReference>
<evidence type="ECO:0000256" key="2">
    <source>
        <dbReference type="ARBA" id="ARBA00022723"/>
    </source>
</evidence>
<keyword evidence="1" id="KW-0949">S-adenosyl-L-methionine</keyword>
<proteinExistence type="predicted"/>
<dbReference type="DNASU" id="1728597"/>
<dbReference type="InterPro" id="IPR058240">
    <property type="entry name" value="rSAM_sf"/>
</dbReference>
<dbReference type="SFLD" id="SFLDG01072">
    <property type="entry name" value="dehydrogenase_like"/>
    <property type="match status" value="1"/>
</dbReference>
<dbReference type="HOGENOM" id="CLU_009273_10_0_3"/>
<gene>
    <name evidence="6" type="primary">aslB</name>
    <name evidence="6" type="ordered locus">PMT_1520</name>
</gene>
<dbReference type="PANTHER" id="PTHR43273:SF8">
    <property type="entry name" value="RADICAL SAM DOMAIN PROTEIN"/>
    <property type="match status" value="1"/>
</dbReference>
<evidence type="ECO:0000256" key="1">
    <source>
        <dbReference type="ARBA" id="ARBA00022691"/>
    </source>
</evidence>
<dbReference type="KEGG" id="pmt:PMT_1520"/>
<evidence type="ECO:0000256" key="4">
    <source>
        <dbReference type="ARBA" id="ARBA00023014"/>
    </source>
</evidence>
<dbReference type="GO" id="GO:0016491">
    <property type="term" value="F:oxidoreductase activity"/>
    <property type="evidence" value="ECO:0007669"/>
    <property type="project" value="InterPro"/>
</dbReference>
<dbReference type="CDD" id="cd01335">
    <property type="entry name" value="Radical_SAM"/>
    <property type="match status" value="1"/>
</dbReference>
<evidence type="ECO:0000259" key="5">
    <source>
        <dbReference type="PROSITE" id="PS51918"/>
    </source>
</evidence>
<dbReference type="SFLD" id="SFLDS00029">
    <property type="entry name" value="Radical_SAM"/>
    <property type="match status" value="1"/>
</dbReference>
<name>Q7V5N2_PROMM</name>
<dbReference type="PROSITE" id="PS51918">
    <property type="entry name" value="RADICAL_SAM"/>
    <property type="match status" value="1"/>
</dbReference>
<evidence type="ECO:0000313" key="6">
    <source>
        <dbReference type="EMBL" id="CAE21695.1"/>
    </source>
</evidence>
<dbReference type="EMBL" id="BX548175">
    <property type="protein sequence ID" value="CAE21695.1"/>
    <property type="molecule type" value="Genomic_DNA"/>
</dbReference>
<dbReference type="GO" id="GO:0051536">
    <property type="term" value="F:iron-sulfur cluster binding"/>
    <property type="evidence" value="ECO:0007669"/>
    <property type="project" value="UniProtKB-KW"/>
</dbReference>
<dbReference type="InterPro" id="IPR013785">
    <property type="entry name" value="Aldolase_TIM"/>
</dbReference>
<keyword evidence="3" id="KW-0408">Iron</keyword>
<keyword evidence="7" id="KW-1185">Reference proteome</keyword>
<dbReference type="AlphaFoldDB" id="Q7V5N2"/>
<keyword evidence="2" id="KW-0479">Metal-binding</keyword>
<dbReference type="Pfam" id="PF04055">
    <property type="entry name" value="Radical_SAM"/>
    <property type="match status" value="1"/>
</dbReference>
<dbReference type="PANTHER" id="PTHR43273">
    <property type="entry name" value="ANAEROBIC SULFATASE-MATURATING ENZYME HOMOLOG ASLB-RELATED"/>
    <property type="match status" value="1"/>
</dbReference>
<protein>
    <submittedName>
        <fullName evidence="6">Putative arylsulfatase regulatory protein</fullName>
    </submittedName>
</protein>
<dbReference type="eggNOG" id="COG0641">
    <property type="taxonomic scope" value="Bacteria"/>
</dbReference>
<feature type="domain" description="Radical SAM core" evidence="5">
    <location>
        <begin position="9"/>
        <end position="241"/>
    </location>
</feature>
<dbReference type="Gene3D" id="3.20.20.70">
    <property type="entry name" value="Aldolase class I"/>
    <property type="match status" value="1"/>
</dbReference>
<dbReference type="OrthoDB" id="9808591at2"/>
<dbReference type="SUPFAM" id="SSF102114">
    <property type="entry name" value="Radical SAM enzymes"/>
    <property type="match status" value="1"/>
</dbReference>
<reference evidence="6 7" key="1">
    <citation type="journal article" date="2003" name="Nature">
        <title>Genome divergence in two Prochlorococcus ecotypes reflects oceanic niche differentiation.</title>
        <authorList>
            <person name="Rocap G."/>
            <person name="Larimer F.W."/>
            <person name="Lamerdin J.E."/>
            <person name="Malfatti S."/>
            <person name="Chain P."/>
            <person name="Ahlgren N.A."/>
            <person name="Arellano A."/>
            <person name="Coleman M."/>
            <person name="Hauser L."/>
            <person name="Hess W.R."/>
            <person name="Johnson Z.I."/>
            <person name="Land M.L."/>
            <person name="Lindell D."/>
            <person name="Post A.F."/>
            <person name="Regala W."/>
            <person name="Shah M."/>
            <person name="Shaw S.L."/>
            <person name="Steglich C."/>
            <person name="Sullivan M.B."/>
            <person name="Ting C.S."/>
            <person name="Tolonen A."/>
            <person name="Webb E.A."/>
            <person name="Zinser E.R."/>
            <person name="Chisholm S.W."/>
        </authorList>
    </citation>
    <scope>NUCLEOTIDE SEQUENCE [LARGE SCALE GENOMIC DNA]</scope>
    <source>
        <strain evidence="7">MIT 9313</strain>
    </source>
</reference>
<keyword evidence="4" id="KW-0411">Iron-sulfur</keyword>